<dbReference type="PANTHER" id="PTHR40068:SF1">
    <property type="entry name" value="TRANSCRIPTION REPRESSOR NIAR-RELATED"/>
    <property type="match status" value="1"/>
</dbReference>
<feature type="domain" description="Helix-turn-helix type 11" evidence="3">
    <location>
        <begin position="6"/>
        <end position="58"/>
    </location>
</feature>
<dbReference type="Gene3D" id="3.30.1340.20">
    <property type="entry name" value="3H domain"/>
    <property type="match status" value="1"/>
</dbReference>
<dbReference type="OrthoDB" id="9792661at2"/>
<protein>
    <recommendedName>
        <fullName evidence="6">Transcription repressor NadR</fullName>
    </recommendedName>
</protein>
<dbReference type="Pfam" id="PF02829">
    <property type="entry name" value="3H"/>
    <property type="match status" value="1"/>
</dbReference>
<name>A0A1H6V120_9LACT</name>
<dbReference type="GO" id="GO:0046872">
    <property type="term" value="F:metal ion binding"/>
    <property type="evidence" value="ECO:0007669"/>
    <property type="project" value="UniProtKB-KW"/>
</dbReference>
<feature type="binding site" evidence="1">
    <location>
        <position position="143"/>
    </location>
    <ligand>
        <name>Ni(2+)</name>
        <dbReference type="ChEBI" id="CHEBI:49786"/>
    </ligand>
</feature>
<feature type="binding site" evidence="1">
    <location>
        <position position="76"/>
    </location>
    <ligand>
        <name>Ni(2+)</name>
        <dbReference type="ChEBI" id="CHEBI:49786"/>
    </ligand>
</feature>
<proteinExistence type="predicted"/>
<feature type="domain" description="3H" evidence="2">
    <location>
        <begin position="72"/>
        <end position="168"/>
    </location>
</feature>
<keyword evidence="1" id="KW-0479">Metal-binding</keyword>
<sequence length="170" mass="19184">MEAEQRRQEMLERLKTSMEPIVARSLAETYDVSRQVIVGDVALLRAAGEDIYSTPKGYVMRTKAVSGLTTQIVCSHTREQTKEELYTIVDSGSEVLDVIVEHPVYGTIKGDLNISSRLEVDEFIDKLKQAKTSLLSKLTDGIHTHTIRSKNEAGRDKLIELLREKGFLYE</sequence>
<evidence type="ECO:0000259" key="2">
    <source>
        <dbReference type="Pfam" id="PF02829"/>
    </source>
</evidence>
<dbReference type="RefSeq" id="WP_091636256.1">
    <property type="nucleotide sequence ID" value="NZ_FNYW01000042.1"/>
</dbReference>
<accession>A0A1H6V120</accession>
<dbReference type="InterPro" id="IPR026043">
    <property type="entry name" value="NadR"/>
</dbReference>
<dbReference type="InterPro" id="IPR035922">
    <property type="entry name" value="3H_dom_sf"/>
</dbReference>
<dbReference type="Proteomes" id="UP000198564">
    <property type="component" value="Unassembled WGS sequence"/>
</dbReference>
<dbReference type="InterPro" id="IPR036388">
    <property type="entry name" value="WH-like_DNA-bd_sf"/>
</dbReference>
<evidence type="ECO:0008006" key="6">
    <source>
        <dbReference type="Google" id="ProtNLM"/>
    </source>
</evidence>
<dbReference type="SUPFAM" id="SSF75500">
    <property type="entry name" value="Putative transcriptional regulator TM1602, C-terminal domain"/>
    <property type="match status" value="1"/>
</dbReference>
<evidence type="ECO:0000256" key="1">
    <source>
        <dbReference type="PIRSR" id="PIRSR037847-1"/>
    </source>
</evidence>
<dbReference type="InterPro" id="IPR036390">
    <property type="entry name" value="WH_DNA-bd_sf"/>
</dbReference>
<dbReference type="EMBL" id="FNYW01000042">
    <property type="protein sequence ID" value="SEI98201.1"/>
    <property type="molecule type" value="Genomic_DNA"/>
</dbReference>
<dbReference type="Pfam" id="PF08279">
    <property type="entry name" value="HTH_11"/>
    <property type="match status" value="1"/>
</dbReference>
<dbReference type="PIRSF" id="PIRSF037847">
    <property type="entry name" value="NiaR"/>
    <property type="match status" value="1"/>
</dbReference>
<reference evidence="5" key="1">
    <citation type="submission" date="2016-10" db="EMBL/GenBank/DDBJ databases">
        <authorList>
            <person name="Varghese N."/>
            <person name="Submissions S."/>
        </authorList>
    </citation>
    <scope>NUCLEOTIDE SEQUENCE [LARGE SCALE GENOMIC DNA]</scope>
    <source>
        <strain evidence="5">DSM 25751</strain>
    </source>
</reference>
<dbReference type="InterPro" id="IPR004173">
    <property type="entry name" value="3H_domain"/>
</dbReference>
<keyword evidence="5" id="KW-1185">Reference proteome</keyword>
<organism evidence="4 5">
    <name type="scientific">Alkalibacterium gilvum</name>
    <dbReference type="NCBI Taxonomy" id="1130080"/>
    <lineage>
        <taxon>Bacteria</taxon>
        <taxon>Bacillati</taxon>
        <taxon>Bacillota</taxon>
        <taxon>Bacilli</taxon>
        <taxon>Lactobacillales</taxon>
        <taxon>Carnobacteriaceae</taxon>
        <taxon>Alkalibacterium</taxon>
    </lineage>
</organism>
<dbReference type="STRING" id="1130080.SAMN04488113_1423"/>
<evidence type="ECO:0000259" key="3">
    <source>
        <dbReference type="Pfam" id="PF08279"/>
    </source>
</evidence>
<feature type="binding site" evidence="1">
    <location>
        <position position="84"/>
    </location>
    <ligand>
        <name>Ni(2+)</name>
        <dbReference type="ChEBI" id="CHEBI:49786"/>
    </ligand>
</feature>
<gene>
    <name evidence="4" type="ORF">SAMN04488113_1423</name>
</gene>
<dbReference type="AlphaFoldDB" id="A0A1H6V120"/>
<dbReference type="PANTHER" id="PTHR40068">
    <property type="entry name" value="TRANSCRIPTION REPRESSOR NIAR-RELATED"/>
    <property type="match status" value="1"/>
</dbReference>
<keyword evidence="1" id="KW-0533">Nickel</keyword>
<feature type="binding site" evidence="1">
    <location>
        <position position="145"/>
    </location>
    <ligand>
        <name>Ni(2+)</name>
        <dbReference type="ChEBI" id="CHEBI:49786"/>
    </ligand>
</feature>
<dbReference type="Gene3D" id="1.10.10.10">
    <property type="entry name" value="Winged helix-like DNA-binding domain superfamily/Winged helix DNA-binding domain"/>
    <property type="match status" value="1"/>
</dbReference>
<dbReference type="InterPro" id="IPR013196">
    <property type="entry name" value="HTH_11"/>
</dbReference>
<evidence type="ECO:0000313" key="4">
    <source>
        <dbReference type="EMBL" id="SEI98201.1"/>
    </source>
</evidence>
<dbReference type="SUPFAM" id="SSF46785">
    <property type="entry name" value="Winged helix' DNA-binding domain"/>
    <property type="match status" value="1"/>
</dbReference>
<evidence type="ECO:0000313" key="5">
    <source>
        <dbReference type="Proteomes" id="UP000198564"/>
    </source>
</evidence>